<sequence length="94" mass="10704">MASINKALFVIGLLVLVFVRFNQGGIIKRELNLTSKLEECSSQTPCGWAVYNSSTRKIIYYMKNTCQCGNELKCLRDNEDVSISSYAYYCRKNS</sequence>
<proteinExistence type="predicted"/>
<dbReference type="AlphaFoldDB" id="A0A9P0FH14"/>
<evidence type="ECO:0000256" key="1">
    <source>
        <dbReference type="SAM" id="SignalP"/>
    </source>
</evidence>
<gene>
    <name evidence="2" type="ORF">MELIAE_LOCUS7182</name>
</gene>
<dbReference type="EMBL" id="OV121135">
    <property type="protein sequence ID" value="CAH0555935.1"/>
    <property type="molecule type" value="Genomic_DNA"/>
</dbReference>
<organism evidence="2 3">
    <name type="scientific">Brassicogethes aeneus</name>
    <name type="common">Rape pollen beetle</name>
    <name type="synonym">Meligethes aeneus</name>
    <dbReference type="NCBI Taxonomy" id="1431903"/>
    <lineage>
        <taxon>Eukaryota</taxon>
        <taxon>Metazoa</taxon>
        <taxon>Ecdysozoa</taxon>
        <taxon>Arthropoda</taxon>
        <taxon>Hexapoda</taxon>
        <taxon>Insecta</taxon>
        <taxon>Pterygota</taxon>
        <taxon>Neoptera</taxon>
        <taxon>Endopterygota</taxon>
        <taxon>Coleoptera</taxon>
        <taxon>Polyphaga</taxon>
        <taxon>Cucujiformia</taxon>
        <taxon>Nitidulidae</taxon>
        <taxon>Meligethinae</taxon>
        <taxon>Brassicogethes</taxon>
    </lineage>
</organism>
<protein>
    <submittedName>
        <fullName evidence="2">Uncharacterized protein</fullName>
    </submittedName>
</protein>
<keyword evidence="1" id="KW-0732">Signal</keyword>
<name>A0A9P0FH14_BRAAE</name>
<evidence type="ECO:0000313" key="3">
    <source>
        <dbReference type="Proteomes" id="UP001154078"/>
    </source>
</evidence>
<dbReference type="OrthoDB" id="6340809at2759"/>
<dbReference type="Proteomes" id="UP001154078">
    <property type="component" value="Chromosome 4"/>
</dbReference>
<evidence type="ECO:0000313" key="2">
    <source>
        <dbReference type="EMBL" id="CAH0555935.1"/>
    </source>
</evidence>
<feature type="signal peptide" evidence="1">
    <location>
        <begin position="1"/>
        <end position="24"/>
    </location>
</feature>
<accession>A0A9P0FH14</accession>
<reference evidence="2" key="1">
    <citation type="submission" date="2021-12" db="EMBL/GenBank/DDBJ databases">
        <authorList>
            <person name="King R."/>
        </authorList>
    </citation>
    <scope>NUCLEOTIDE SEQUENCE</scope>
</reference>
<feature type="chain" id="PRO_5040482337" evidence="1">
    <location>
        <begin position="25"/>
        <end position="94"/>
    </location>
</feature>
<keyword evidence="3" id="KW-1185">Reference proteome</keyword>